<organism evidence="1 2">
    <name type="scientific">Sunxiuqinia elliptica</name>
    <dbReference type="NCBI Taxonomy" id="655355"/>
    <lineage>
        <taxon>Bacteria</taxon>
        <taxon>Pseudomonadati</taxon>
        <taxon>Bacteroidota</taxon>
        <taxon>Bacteroidia</taxon>
        <taxon>Marinilabiliales</taxon>
        <taxon>Prolixibacteraceae</taxon>
        <taxon>Sunxiuqinia</taxon>
    </lineage>
</organism>
<name>A0A4R6HA65_9BACT</name>
<gene>
    <name evidence="1" type="ORF">DET52_101228</name>
</gene>
<evidence type="ECO:0000313" key="1">
    <source>
        <dbReference type="EMBL" id="TDO04877.1"/>
    </source>
</evidence>
<dbReference type="Proteomes" id="UP000294848">
    <property type="component" value="Unassembled WGS sequence"/>
</dbReference>
<dbReference type="AlphaFoldDB" id="A0A4R6HA65"/>
<comment type="caution">
    <text evidence="1">The sequence shown here is derived from an EMBL/GenBank/DDBJ whole genome shotgun (WGS) entry which is preliminary data.</text>
</comment>
<reference evidence="1 2" key="1">
    <citation type="submission" date="2019-03" db="EMBL/GenBank/DDBJ databases">
        <title>Freshwater and sediment microbial communities from various areas in North America, analyzing microbe dynamics in response to fracking.</title>
        <authorList>
            <person name="Lamendella R."/>
        </authorList>
    </citation>
    <scope>NUCLEOTIDE SEQUENCE [LARGE SCALE GENOMIC DNA]</scope>
    <source>
        <strain evidence="1 2">114D</strain>
    </source>
</reference>
<protein>
    <recommendedName>
        <fullName evidence="3">Lipoprotein</fullName>
    </recommendedName>
</protein>
<dbReference type="RefSeq" id="WP_133463024.1">
    <property type="nucleotide sequence ID" value="NZ_SNWI01000001.1"/>
</dbReference>
<proteinExistence type="predicted"/>
<sequence length="195" mass="22433">MKKLIVFLVLSALIGTGCEKEEEDMFEIDIGDKNAVIQKEVNGIEFKFCLLNEVGEPATVFKEGENFTFHFSFKNSKNDTISVTTEFVNDDFFRVYQISSDKLIDVGKPWTGLWCEYSIAAQEIELKPSFEKQLKCPWLLTENGAPDYPLCMSESKDYLDKGKYTSSVFLNFHYTIEGIKYIIDDLTFTINFEIL</sequence>
<dbReference type="OrthoDB" id="1096214at2"/>
<evidence type="ECO:0000313" key="2">
    <source>
        <dbReference type="Proteomes" id="UP000294848"/>
    </source>
</evidence>
<evidence type="ECO:0008006" key="3">
    <source>
        <dbReference type="Google" id="ProtNLM"/>
    </source>
</evidence>
<accession>A0A4R6HA65</accession>
<dbReference type="PROSITE" id="PS51257">
    <property type="entry name" value="PROKAR_LIPOPROTEIN"/>
    <property type="match status" value="1"/>
</dbReference>
<dbReference type="EMBL" id="SNWI01000001">
    <property type="protein sequence ID" value="TDO04877.1"/>
    <property type="molecule type" value="Genomic_DNA"/>
</dbReference>